<protein>
    <submittedName>
        <fullName evidence="1">Glutathione-regulated potassium-efflux system protein kefB</fullName>
    </submittedName>
</protein>
<dbReference type="InterPro" id="IPR036291">
    <property type="entry name" value="NAD(P)-bd_dom_sf"/>
</dbReference>
<evidence type="ECO:0000313" key="1">
    <source>
        <dbReference type="EMBL" id="GAM61260.1"/>
    </source>
</evidence>
<dbReference type="Gene3D" id="3.40.50.720">
    <property type="entry name" value="NAD(P)-binding Rossmann-like Domain"/>
    <property type="match status" value="1"/>
</dbReference>
<proteinExistence type="predicted"/>
<gene>
    <name evidence="1" type="ORF">JCM19232_5561</name>
</gene>
<accession>A0A0B8P3A5</accession>
<comment type="caution">
    <text evidence="1">The sequence shown here is derived from an EMBL/GenBank/DDBJ whole genome shotgun (WGS) entry which is preliminary data.</text>
</comment>
<dbReference type="SUPFAM" id="SSF51735">
    <property type="entry name" value="NAD(P)-binding Rossmann-fold domains"/>
    <property type="match status" value="1"/>
</dbReference>
<dbReference type="EMBL" id="BBSA01000003">
    <property type="protein sequence ID" value="GAM61260.1"/>
    <property type="molecule type" value="Genomic_DNA"/>
</dbReference>
<reference evidence="1 2" key="2">
    <citation type="submission" date="2015-01" db="EMBL/GenBank/DDBJ databases">
        <authorList>
            <consortium name="NBRP consortium"/>
            <person name="Sawabe T."/>
            <person name="Meirelles P."/>
            <person name="Feng G."/>
            <person name="Sayaka M."/>
            <person name="Hattori M."/>
            <person name="Ohkuma M."/>
        </authorList>
    </citation>
    <scope>NUCLEOTIDE SEQUENCE [LARGE SCALE GENOMIC DNA]</scope>
    <source>
        <strain evidence="1 2">JCM19232</strain>
    </source>
</reference>
<dbReference type="AlphaFoldDB" id="A0A0B8P3A5"/>
<reference evidence="1 2" key="1">
    <citation type="submission" date="2015-01" db="EMBL/GenBank/DDBJ databases">
        <title>Vibrio sp. C5 JCM 19232 whole genome shotgun sequence.</title>
        <authorList>
            <person name="Sawabe T."/>
            <person name="Meirelles P."/>
            <person name="Feng G."/>
            <person name="Sayaka M."/>
            <person name="Hattori M."/>
            <person name="Ohkuma M."/>
        </authorList>
    </citation>
    <scope>NUCLEOTIDE SEQUENCE [LARGE SCALE GENOMIC DNA]</scope>
    <source>
        <strain evidence="1 2">JCM19232</strain>
    </source>
</reference>
<name>A0A0B8P3A5_9VIBR</name>
<organism evidence="1 2">
    <name type="scientific">Vibrio ishigakensis</name>
    <dbReference type="NCBI Taxonomy" id="1481914"/>
    <lineage>
        <taxon>Bacteria</taxon>
        <taxon>Pseudomonadati</taxon>
        <taxon>Pseudomonadota</taxon>
        <taxon>Gammaproteobacteria</taxon>
        <taxon>Vibrionales</taxon>
        <taxon>Vibrionaceae</taxon>
        <taxon>Vibrio</taxon>
    </lineage>
</organism>
<sequence>MQNIQQIELVLLAIPNNQGNHYAFEQLKIHGYKGKVAAIAEYPDQVDQFLELGADAAFNIYREAGSGFATHVCDTLKPEFTKNSA</sequence>
<dbReference type="Proteomes" id="UP000031670">
    <property type="component" value="Unassembled WGS sequence"/>
</dbReference>
<evidence type="ECO:0000313" key="2">
    <source>
        <dbReference type="Proteomes" id="UP000031670"/>
    </source>
</evidence>